<sequence>MFLMGSLNVVIVGPNDKPIYQIDLITSKTSISSSVPPSKLKNHLIYSLFENLNPNTITTTTTTATTESKESELKELKGNEVSNPLSYSKKNSNQGRDVLELIVNASLDDLNHLIWNSKSMYLKNLDQFHQWSISALVPAGGIRLILLHEIKNDDGIRHFFLEVWELIVNIQLSPFYKLNSTIRSNQFDTKLKLSARKHL</sequence>
<dbReference type="GO" id="GO:0006888">
    <property type="term" value="P:endoplasmic reticulum to Golgi vesicle-mediated transport"/>
    <property type="evidence" value="ECO:0007669"/>
    <property type="project" value="InterPro"/>
</dbReference>
<proteinExistence type="predicted"/>
<reference evidence="2" key="1">
    <citation type="journal article" date="2011" name="Proc. Natl. Acad. Sci. U.S.A.">
        <title>Obligate biotrophy features unraveled by the genomic analysis of rust fungi.</title>
        <authorList>
            <person name="Duplessis S."/>
            <person name="Cuomo C.A."/>
            <person name="Lin Y.-C."/>
            <person name="Aerts A."/>
            <person name="Tisserant E."/>
            <person name="Veneault-Fourrey C."/>
            <person name="Joly D.L."/>
            <person name="Hacquard S."/>
            <person name="Amselem J."/>
            <person name="Cantarel B.L."/>
            <person name="Chiu R."/>
            <person name="Coutinho P.M."/>
            <person name="Feau N."/>
            <person name="Field M."/>
            <person name="Frey P."/>
            <person name="Gelhaye E."/>
            <person name="Goldberg J."/>
            <person name="Grabherr M.G."/>
            <person name="Kodira C.D."/>
            <person name="Kohler A."/>
            <person name="Kuees U."/>
            <person name="Lindquist E.A."/>
            <person name="Lucas S.M."/>
            <person name="Mago R."/>
            <person name="Mauceli E."/>
            <person name="Morin E."/>
            <person name="Murat C."/>
            <person name="Pangilinan J.L."/>
            <person name="Park R."/>
            <person name="Pearson M."/>
            <person name="Quesneville H."/>
            <person name="Rouhier N."/>
            <person name="Sakthikumar S."/>
            <person name="Salamov A.A."/>
            <person name="Schmutz J."/>
            <person name="Selles B."/>
            <person name="Shapiro H."/>
            <person name="Tanguay P."/>
            <person name="Tuskan G.A."/>
            <person name="Henrissat B."/>
            <person name="Van de Peer Y."/>
            <person name="Rouze P."/>
            <person name="Ellis J.G."/>
            <person name="Dodds P.N."/>
            <person name="Schein J.E."/>
            <person name="Zhong S."/>
            <person name="Hamelin R.C."/>
            <person name="Grigoriev I.V."/>
            <person name="Szabo L.J."/>
            <person name="Martin F."/>
        </authorList>
    </citation>
    <scope>NUCLEOTIDE SEQUENCE [LARGE SCALE GENOMIC DNA]</scope>
    <source>
        <strain evidence="2">98AG31 / pathotype 3-4-7</strain>
    </source>
</reference>
<dbReference type="Proteomes" id="UP000001072">
    <property type="component" value="Unassembled WGS sequence"/>
</dbReference>
<dbReference type="SUPFAM" id="SSF64356">
    <property type="entry name" value="SNARE-like"/>
    <property type="match status" value="1"/>
</dbReference>
<dbReference type="CDD" id="cd14825">
    <property type="entry name" value="TRAPPC2_sedlin"/>
    <property type="match status" value="1"/>
</dbReference>
<gene>
    <name evidence="1" type="ORF">MELLADRAFT_110423</name>
</gene>
<dbReference type="Pfam" id="PF04628">
    <property type="entry name" value="Sedlin_N"/>
    <property type="match status" value="1"/>
</dbReference>
<dbReference type="Gene3D" id="3.30.450.70">
    <property type="match status" value="1"/>
</dbReference>
<dbReference type="AlphaFoldDB" id="F4RZS0"/>
<dbReference type="OrthoDB" id="10252102at2759"/>
<dbReference type="RefSeq" id="XP_007414677.1">
    <property type="nucleotide sequence ID" value="XM_007414615.1"/>
</dbReference>
<dbReference type="EMBL" id="GL883133">
    <property type="protein sequence ID" value="EGG02140.1"/>
    <property type="molecule type" value="Genomic_DNA"/>
</dbReference>
<accession>F4RZS0</accession>
<dbReference type="GO" id="GO:0005737">
    <property type="term" value="C:cytoplasm"/>
    <property type="evidence" value="ECO:0007669"/>
    <property type="project" value="GOC"/>
</dbReference>
<dbReference type="InParanoid" id="F4RZS0"/>
<evidence type="ECO:0000313" key="1">
    <source>
        <dbReference type="EMBL" id="EGG02140.1"/>
    </source>
</evidence>
<dbReference type="HOGENOM" id="CLU_085828_3_0_1"/>
<dbReference type="eggNOG" id="KOG3487">
    <property type="taxonomic scope" value="Eukaryota"/>
</dbReference>
<dbReference type="STRING" id="747676.F4RZS0"/>
<dbReference type="KEGG" id="mlr:MELLADRAFT_110423"/>
<dbReference type="InterPro" id="IPR011012">
    <property type="entry name" value="Longin-like_dom_sf"/>
</dbReference>
<keyword evidence="2" id="KW-1185">Reference proteome</keyword>
<evidence type="ECO:0000313" key="2">
    <source>
        <dbReference type="Proteomes" id="UP000001072"/>
    </source>
</evidence>
<dbReference type="InterPro" id="IPR006722">
    <property type="entry name" value="Sedlin"/>
</dbReference>
<organism evidence="2">
    <name type="scientific">Melampsora larici-populina (strain 98AG31 / pathotype 3-4-7)</name>
    <name type="common">Poplar leaf rust fungus</name>
    <dbReference type="NCBI Taxonomy" id="747676"/>
    <lineage>
        <taxon>Eukaryota</taxon>
        <taxon>Fungi</taxon>
        <taxon>Dikarya</taxon>
        <taxon>Basidiomycota</taxon>
        <taxon>Pucciniomycotina</taxon>
        <taxon>Pucciniomycetes</taxon>
        <taxon>Pucciniales</taxon>
        <taxon>Melampsoraceae</taxon>
        <taxon>Melampsora</taxon>
    </lineage>
</organism>
<dbReference type="FunCoup" id="F4RZS0">
    <property type="interactions" value="128"/>
</dbReference>
<dbReference type="VEuPathDB" id="FungiDB:MELLADRAFT_110423"/>
<dbReference type="GeneID" id="18924076"/>
<dbReference type="PANTHER" id="PTHR12403">
    <property type="entry name" value="TRAFFICKING PROTEIN PARTICLE COMPLEX SUBUNIT 2"/>
    <property type="match status" value="1"/>
</dbReference>
<protein>
    <recommendedName>
        <fullName evidence="3">Trafficking protein particle complex subunit</fullName>
    </recommendedName>
</protein>
<evidence type="ECO:0008006" key="3">
    <source>
        <dbReference type="Google" id="ProtNLM"/>
    </source>
</evidence>
<name>F4RZS0_MELLP</name>